<dbReference type="RefSeq" id="WP_229838724.1">
    <property type="nucleotide sequence ID" value="NZ_BNAG01000004.1"/>
</dbReference>
<dbReference type="EMBL" id="BNAG01000004">
    <property type="protein sequence ID" value="GHE72250.1"/>
    <property type="molecule type" value="Genomic_DNA"/>
</dbReference>
<proteinExistence type="predicted"/>
<sequence>MGVSLAKLFTDSALEDVNSYDKGLMERVAMIDQLPEDERKTLFTILDAFIGKKKLKDTLSNVLQDV</sequence>
<organism evidence="1 2">
    <name type="scientific">Roseivirga thermotolerans</name>
    <dbReference type="NCBI Taxonomy" id="1758176"/>
    <lineage>
        <taxon>Bacteria</taxon>
        <taxon>Pseudomonadati</taxon>
        <taxon>Bacteroidota</taxon>
        <taxon>Cytophagia</taxon>
        <taxon>Cytophagales</taxon>
        <taxon>Roseivirgaceae</taxon>
        <taxon>Roseivirga</taxon>
    </lineage>
</organism>
<evidence type="ECO:0000313" key="2">
    <source>
        <dbReference type="Proteomes" id="UP000658258"/>
    </source>
</evidence>
<evidence type="ECO:0008006" key="3">
    <source>
        <dbReference type="Google" id="ProtNLM"/>
    </source>
</evidence>
<name>A0ABQ3I8N4_9BACT</name>
<reference evidence="2" key="1">
    <citation type="journal article" date="2019" name="Int. J. Syst. Evol. Microbiol.">
        <title>The Global Catalogue of Microorganisms (GCM) 10K type strain sequencing project: providing services to taxonomists for standard genome sequencing and annotation.</title>
        <authorList>
            <consortium name="The Broad Institute Genomics Platform"/>
            <consortium name="The Broad Institute Genome Sequencing Center for Infectious Disease"/>
            <person name="Wu L."/>
            <person name="Ma J."/>
        </authorList>
    </citation>
    <scope>NUCLEOTIDE SEQUENCE [LARGE SCALE GENOMIC DNA]</scope>
    <source>
        <strain evidence="2">CGMCC 1.15111</strain>
    </source>
</reference>
<keyword evidence="2" id="KW-1185">Reference proteome</keyword>
<gene>
    <name evidence="1" type="ORF">GCM10011340_30610</name>
</gene>
<protein>
    <recommendedName>
        <fullName evidence="3">Transcriptional regulator</fullName>
    </recommendedName>
</protein>
<comment type="caution">
    <text evidence="1">The sequence shown here is derived from an EMBL/GenBank/DDBJ whole genome shotgun (WGS) entry which is preliminary data.</text>
</comment>
<evidence type="ECO:0000313" key="1">
    <source>
        <dbReference type="EMBL" id="GHE72250.1"/>
    </source>
</evidence>
<accession>A0ABQ3I8N4</accession>
<dbReference type="Proteomes" id="UP000658258">
    <property type="component" value="Unassembled WGS sequence"/>
</dbReference>